<evidence type="ECO:0000259" key="2">
    <source>
        <dbReference type="Pfam" id="PF13439"/>
    </source>
</evidence>
<dbReference type="PANTHER" id="PTHR12526">
    <property type="entry name" value="GLYCOSYLTRANSFERASE"/>
    <property type="match status" value="1"/>
</dbReference>
<dbReference type="InterPro" id="IPR001296">
    <property type="entry name" value="Glyco_trans_1"/>
</dbReference>
<dbReference type="OrthoDB" id="9804196at2"/>
<evidence type="ECO:0000259" key="1">
    <source>
        <dbReference type="Pfam" id="PF00534"/>
    </source>
</evidence>
<dbReference type="EMBL" id="BFBY01000004">
    <property type="protein sequence ID" value="GBG04828.1"/>
    <property type="molecule type" value="Genomic_DNA"/>
</dbReference>
<dbReference type="Gene3D" id="3.40.50.2000">
    <property type="entry name" value="Glycogen Phosphorylase B"/>
    <property type="match status" value="2"/>
</dbReference>
<accession>A0A2Z6T8S4</accession>
<evidence type="ECO:0000313" key="3">
    <source>
        <dbReference type="EMBL" id="GBG04828.1"/>
    </source>
</evidence>
<dbReference type="Pfam" id="PF00534">
    <property type="entry name" value="Glycos_transf_1"/>
    <property type="match status" value="1"/>
</dbReference>
<dbReference type="SUPFAM" id="SSF53756">
    <property type="entry name" value="UDP-Glycosyltransferase/glycogen phosphorylase"/>
    <property type="match status" value="1"/>
</dbReference>
<dbReference type="Pfam" id="PF13439">
    <property type="entry name" value="Glyco_transf_4"/>
    <property type="match status" value="1"/>
</dbReference>
<name>A0A2Z6T8S4_9LACO</name>
<dbReference type="GO" id="GO:0016757">
    <property type="term" value="F:glycosyltransferase activity"/>
    <property type="evidence" value="ECO:0007669"/>
    <property type="project" value="InterPro"/>
</dbReference>
<dbReference type="InterPro" id="IPR028098">
    <property type="entry name" value="Glyco_trans_4-like_N"/>
</dbReference>
<feature type="domain" description="Glycosyltransferase subfamily 4-like N-terminal" evidence="2">
    <location>
        <begin position="13"/>
        <end position="170"/>
    </location>
</feature>
<feature type="domain" description="Glycosyl transferase family 1" evidence="1">
    <location>
        <begin position="188"/>
        <end position="327"/>
    </location>
</feature>
<proteinExistence type="predicted"/>
<gene>
    <name evidence="3" type="ORF">LrDSM24759_07420</name>
</gene>
<organism evidence="3 4">
    <name type="scientific">Lactobacillus rodentium</name>
    <dbReference type="NCBI Taxonomy" id="947835"/>
    <lineage>
        <taxon>Bacteria</taxon>
        <taxon>Bacillati</taxon>
        <taxon>Bacillota</taxon>
        <taxon>Bacilli</taxon>
        <taxon>Lactobacillales</taxon>
        <taxon>Lactobacillaceae</taxon>
        <taxon>Lactobacillus</taxon>
    </lineage>
</organism>
<reference evidence="4" key="1">
    <citation type="submission" date="2018-03" db="EMBL/GenBank/DDBJ databases">
        <title>New taxa in the Lactobacillus gasseri group.</title>
        <authorList>
            <person name="Tanizawa Y."/>
            <person name="Tohno M."/>
            <person name="Endo A."/>
            <person name="Arita M."/>
        </authorList>
    </citation>
    <scope>NUCLEOTIDE SEQUENCE [LARGE SCALE GENOMIC DNA]</scope>
    <source>
        <strain evidence="4">DSM 24759</strain>
    </source>
</reference>
<dbReference type="AlphaFoldDB" id="A0A2Z6T8S4"/>
<dbReference type="RefSeq" id="WP_117118169.1">
    <property type="nucleotide sequence ID" value="NZ_BFBY01000004.1"/>
</dbReference>
<sequence length="366" mass="41108">MKVLHVNAGLEKGGGLFHIVNLLKEAKLENKNFELLTLSFGPVTTAAREAGITTNILGAKNRYDLTVLKRLIDYINKNDFDVVHTHGARANLFLNMIHKKIKAKWVVTVHSDPLKDFSERGFIGDVFTKLNVHALKSADGIFAITQNFANLLVNQVKIPRTKICVIYNGIFFHNNDAIPAKYAHPYFNLINVARTEKIKGQDLLLKALKDTNNKNIHLHIVGDGEELGNLRALTRDLGITDQVIFHGFLSHQEINELYRKMDIAVLTSYSESFPLVLLEASDNLIPILSTDVGDIRKMIPDDQHGIVVEIGDQKGLAKKILQASNFNQKQLHDMALSEKEYVANTFSMENQLAAIENYYKILLGEN</sequence>
<keyword evidence="4" id="KW-1185">Reference proteome</keyword>
<evidence type="ECO:0000313" key="4">
    <source>
        <dbReference type="Proteomes" id="UP000257317"/>
    </source>
</evidence>
<comment type="caution">
    <text evidence="3">The sequence shown here is derived from an EMBL/GenBank/DDBJ whole genome shotgun (WGS) entry which is preliminary data.</text>
</comment>
<dbReference type="PANTHER" id="PTHR12526:SF638">
    <property type="entry name" value="SPORE COAT PROTEIN SA"/>
    <property type="match status" value="1"/>
</dbReference>
<protein>
    <submittedName>
        <fullName evidence="3">Glycosyl transferase</fullName>
    </submittedName>
</protein>
<keyword evidence="3" id="KW-0808">Transferase</keyword>
<dbReference type="Proteomes" id="UP000257317">
    <property type="component" value="Unassembled WGS sequence"/>
</dbReference>